<sequence length="45" mass="4693">MKRLMVLVVIAVSLTLVIAGGSAASPPTIDGVLSVGEWDGSFWFT</sequence>
<name>X1QJ59_9ZZZZ</name>
<protein>
    <submittedName>
        <fullName evidence="1">Uncharacterized protein</fullName>
    </submittedName>
</protein>
<evidence type="ECO:0000313" key="1">
    <source>
        <dbReference type="EMBL" id="GAI54861.1"/>
    </source>
</evidence>
<proteinExistence type="predicted"/>
<reference evidence="1" key="1">
    <citation type="journal article" date="2014" name="Front. Microbiol.">
        <title>High frequency of phylogenetically diverse reductive dehalogenase-homologous genes in deep subseafloor sedimentary metagenomes.</title>
        <authorList>
            <person name="Kawai M."/>
            <person name="Futagami T."/>
            <person name="Toyoda A."/>
            <person name="Takaki Y."/>
            <person name="Nishi S."/>
            <person name="Hori S."/>
            <person name="Arai W."/>
            <person name="Tsubouchi T."/>
            <person name="Morono Y."/>
            <person name="Uchiyama I."/>
            <person name="Ito T."/>
            <person name="Fujiyama A."/>
            <person name="Inagaki F."/>
            <person name="Takami H."/>
        </authorList>
    </citation>
    <scope>NUCLEOTIDE SEQUENCE</scope>
    <source>
        <strain evidence="1">Expedition CK06-06</strain>
    </source>
</reference>
<accession>X1QJ59</accession>
<dbReference type="EMBL" id="BARV01035200">
    <property type="protein sequence ID" value="GAI54861.1"/>
    <property type="molecule type" value="Genomic_DNA"/>
</dbReference>
<comment type="caution">
    <text evidence="1">The sequence shown here is derived from an EMBL/GenBank/DDBJ whole genome shotgun (WGS) entry which is preliminary data.</text>
</comment>
<feature type="non-terminal residue" evidence="1">
    <location>
        <position position="45"/>
    </location>
</feature>
<gene>
    <name evidence="1" type="ORF">S06H3_54963</name>
</gene>
<organism evidence="1">
    <name type="scientific">marine sediment metagenome</name>
    <dbReference type="NCBI Taxonomy" id="412755"/>
    <lineage>
        <taxon>unclassified sequences</taxon>
        <taxon>metagenomes</taxon>
        <taxon>ecological metagenomes</taxon>
    </lineage>
</organism>
<dbReference type="AlphaFoldDB" id="X1QJ59"/>